<dbReference type="Gene3D" id="2.60.20.10">
    <property type="entry name" value="Crystallins"/>
    <property type="match status" value="1"/>
</dbReference>
<keyword evidence="1" id="KW-0732">Signal</keyword>
<evidence type="ECO:0008006" key="4">
    <source>
        <dbReference type="Google" id="ProtNLM"/>
    </source>
</evidence>
<dbReference type="RefSeq" id="WP_344656226.1">
    <property type="nucleotide sequence ID" value="NZ_BAAAQM010000006.1"/>
</dbReference>
<dbReference type="Pfam" id="PF03995">
    <property type="entry name" value="Inhibitor_I36"/>
    <property type="match status" value="1"/>
</dbReference>
<feature type="signal peptide" evidence="1">
    <location>
        <begin position="1"/>
        <end position="26"/>
    </location>
</feature>
<protein>
    <recommendedName>
        <fullName evidence="4">Peptidase inhibitor family I36</fullName>
    </recommendedName>
</protein>
<evidence type="ECO:0000256" key="1">
    <source>
        <dbReference type="SAM" id="SignalP"/>
    </source>
</evidence>
<organism evidence="2 3">
    <name type="scientific">Catenulispora subtropica</name>
    <dbReference type="NCBI Taxonomy" id="450798"/>
    <lineage>
        <taxon>Bacteria</taxon>
        <taxon>Bacillati</taxon>
        <taxon>Actinomycetota</taxon>
        <taxon>Actinomycetes</taxon>
        <taxon>Catenulisporales</taxon>
        <taxon>Catenulisporaceae</taxon>
        <taxon>Catenulispora</taxon>
    </lineage>
</organism>
<dbReference type="SUPFAM" id="SSF49695">
    <property type="entry name" value="gamma-Crystallin-like"/>
    <property type="match status" value="1"/>
</dbReference>
<accession>A0ABN2QXI5</accession>
<gene>
    <name evidence="2" type="ORF">GCM10009838_15330</name>
</gene>
<dbReference type="InterPro" id="IPR011024">
    <property type="entry name" value="G_crystallin-like"/>
</dbReference>
<evidence type="ECO:0000313" key="3">
    <source>
        <dbReference type="Proteomes" id="UP001499854"/>
    </source>
</evidence>
<comment type="caution">
    <text evidence="2">The sequence shown here is derived from an EMBL/GenBank/DDBJ whole genome shotgun (WGS) entry which is preliminary data.</text>
</comment>
<proteinExistence type="predicted"/>
<reference evidence="2 3" key="1">
    <citation type="journal article" date="2019" name="Int. J. Syst. Evol. Microbiol.">
        <title>The Global Catalogue of Microorganisms (GCM) 10K type strain sequencing project: providing services to taxonomists for standard genome sequencing and annotation.</title>
        <authorList>
            <consortium name="The Broad Institute Genomics Platform"/>
            <consortium name="The Broad Institute Genome Sequencing Center for Infectious Disease"/>
            <person name="Wu L."/>
            <person name="Ma J."/>
        </authorList>
    </citation>
    <scope>NUCLEOTIDE SEQUENCE [LARGE SCALE GENOMIC DNA]</scope>
    <source>
        <strain evidence="2 3">JCM 16013</strain>
    </source>
</reference>
<name>A0ABN2QXI5_9ACTN</name>
<keyword evidence="3" id="KW-1185">Reference proteome</keyword>
<sequence length="130" mass="13545">MKLRLPVLGAAVLASLAALPIQSASAAPQTVNVLPAGQGAALCRDGFVCLYQNYGLNQTNGPVLLADESIGWLSDYNFDKTVSSVCNHTGTPITLYSQPGFQGVTFTVASGHCTDVPAPFNDQASSLMLD</sequence>
<dbReference type="EMBL" id="BAAAQM010000006">
    <property type="protein sequence ID" value="GAA1959895.1"/>
    <property type="molecule type" value="Genomic_DNA"/>
</dbReference>
<evidence type="ECO:0000313" key="2">
    <source>
        <dbReference type="EMBL" id="GAA1959895.1"/>
    </source>
</evidence>
<feature type="chain" id="PRO_5046924795" description="Peptidase inhibitor family I36" evidence="1">
    <location>
        <begin position="27"/>
        <end position="130"/>
    </location>
</feature>
<dbReference type="Proteomes" id="UP001499854">
    <property type="component" value="Unassembled WGS sequence"/>
</dbReference>